<dbReference type="CDD" id="cd02440">
    <property type="entry name" value="AdoMet_MTases"/>
    <property type="match status" value="1"/>
</dbReference>
<organism evidence="1 2">
    <name type="scientific">Brevundimonas vancanneytii</name>
    <dbReference type="NCBI Taxonomy" id="1325724"/>
    <lineage>
        <taxon>Bacteria</taxon>
        <taxon>Pseudomonadati</taxon>
        <taxon>Pseudomonadota</taxon>
        <taxon>Alphaproteobacteria</taxon>
        <taxon>Caulobacterales</taxon>
        <taxon>Caulobacteraceae</taxon>
        <taxon>Brevundimonas</taxon>
    </lineage>
</organism>
<keyword evidence="2" id="KW-1185">Reference proteome</keyword>
<dbReference type="KEGG" id="bvy:NCTC9239_02837"/>
<proteinExistence type="predicted"/>
<dbReference type="Gene3D" id="3.40.50.150">
    <property type="entry name" value="Vaccinia Virus protein VP39"/>
    <property type="match status" value="1"/>
</dbReference>
<protein>
    <submittedName>
        <fullName evidence="1">Uncharacterized protein</fullName>
    </submittedName>
</protein>
<accession>A0A4P1KGP3</accession>
<dbReference type="EMBL" id="LR588407">
    <property type="protein sequence ID" value="VTO18629.1"/>
    <property type="molecule type" value="Genomic_DNA"/>
</dbReference>
<gene>
    <name evidence="1" type="ORF">NCTC9239_02837</name>
</gene>
<dbReference type="RefSeq" id="WP_138141995.1">
    <property type="nucleotide sequence ID" value="NZ_LR588407.1"/>
</dbReference>
<sequence length="334" mass="38017">MSDFVKRAGHFFRQINRLPGRTTQLERKVDRLLKQVVEMRRENLLLLDTLSFPTREQWLGQPPLIAGEPGQMVFASAAMCRQDSFRQPYFSYWTTRLGDSLRYHRKLWEFVFIAQALWERGVVISGRRGLGFGVGIEPLSAFFASQDVRVTATDLMFEGAASLGWTDTNQHAAGKEALRKPAICPDDLFDRNVEFRECDMNAVPDDLTGYDFCWSACALEHLGSIEKGLAFIERSVQCLKPGGWAIHTTEFNVTSNFETVDHMETVLFRRRDLEALAERLRAQGHFVAPIDWSPGAEPLDRYYDIAPYKEQPHLKMALSGFGATSIGFIVQRGR</sequence>
<reference evidence="1 2" key="1">
    <citation type="submission" date="2019-04" db="EMBL/GenBank/DDBJ databases">
        <authorList>
            <consortium name="Pathogen Informatics"/>
        </authorList>
    </citation>
    <scope>NUCLEOTIDE SEQUENCE [LARGE SCALE GENOMIC DNA]</scope>
    <source>
        <strain evidence="1 2">NCTC9239</strain>
    </source>
</reference>
<dbReference type="Proteomes" id="UP000309952">
    <property type="component" value="Chromosome"/>
</dbReference>
<dbReference type="InterPro" id="IPR029063">
    <property type="entry name" value="SAM-dependent_MTases_sf"/>
</dbReference>
<dbReference type="AlphaFoldDB" id="A0A4P1KGP3"/>
<evidence type="ECO:0000313" key="2">
    <source>
        <dbReference type="Proteomes" id="UP000309952"/>
    </source>
</evidence>
<dbReference type="SUPFAM" id="SSF53335">
    <property type="entry name" value="S-adenosyl-L-methionine-dependent methyltransferases"/>
    <property type="match status" value="1"/>
</dbReference>
<evidence type="ECO:0000313" key="1">
    <source>
        <dbReference type="EMBL" id="VTO18629.1"/>
    </source>
</evidence>
<name>A0A4P1KGP3_9CAUL</name>